<dbReference type="GO" id="GO:0005886">
    <property type="term" value="C:plasma membrane"/>
    <property type="evidence" value="ECO:0007669"/>
    <property type="project" value="TreeGrafter"/>
</dbReference>
<feature type="transmembrane region" description="Helical" evidence="6">
    <location>
        <begin position="132"/>
        <end position="150"/>
    </location>
</feature>
<dbReference type="PANTHER" id="PTHR23501">
    <property type="entry name" value="MAJOR FACILITATOR SUPERFAMILY"/>
    <property type="match status" value="1"/>
</dbReference>
<name>A0A0P1KWK3_9SACH</name>
<feature type="transmembrane region" description="Helical" evidence="6">
    <location>
        <begin position="162"/>
        <end position="182"/>
    </location>
</feature>
<feature type="transmembrane region" description="Helical" evidence="6">
    <location>
        <begin position="370"/>
        <end position="391"/>
    </location>
</feature>
<dbReference type="Proteomes" id="UP000236544">
    <property type="component" value="Unassembled WGS sequence"/>
</dbReference>
<evidence type="ECO:0000256" key="5">
    <source>
        <dbReference type="ARBA" id="ARBA00023136"/>
    </source>
</evidence>
<evidence type="ECO:0000313" key="8">
    <source>
        <dbReference type="EMBL" id="CUS20152.1"/>
    </source>
</evidence>
<keyword evidence="5 6" id="KW-0472">Membrane</keyword>
<dbReference type="Pfam" id="PF07690">
    <property type="entry name" value="MFS_1"/>
    <property type="match status" value="1"/>
</dbReference>
<organism evidence="8 9">
    <name type="scientific">Lachancea quebecensis</name>
    <dbReference type="NCBI Taxonomy" id="1654605"/>
    <lineage>
        <taxon>Eukaryota</taxon>
        <taxon>Fungi</taxon>
        <taxon>Dikarya</taxon>
        <taxon>Ascomycota</taxon>
        <taxon>Saccharomycotina</taxon>
        <taxon>Saccharomycetes</taxon>
        <taxon>Saccharomycetales</taxon>
        <taxon>Saccharomycetaceae</taxon>
        <taxon>Lachancea</taxon>
    </lineage>
</organism>
<feature type="transmembrane region" description="Helical" evidence="6">
    <location>
        <begin position="43"/>
        <end position="63"/>
    </location>
</feature>
<dbReference type="InterPro" id="IPR011701">
    <property type="entry name" value="MFS"/>
</dbReference>
<comment type="similarity">
    <text evidence="2">Belongs to the major facilitator superfamily.</text>
</comment>
<keyword evidence="4 6" id="KW-1133">Transmembrane helix</keyword>
<dbReference type="PROSITE" id="PS50850">
    <property type="entry name" value="MFS"/>
    <property type="match status" value="1"/>
</dbReference>
<gene>
    <name evidence="8" type="ORF">LAQU0_S01e00144g</name>
</gene>
<proteinExistence type="inferred from homology"/>
<accession>A0A0P1KWK3</accession>
<reference evidence="9" key="1">
    <citation type="submission" date="2015-10" db="EMBL/GenBank/DDBJ databases">
        <authorList>
            <person name="Devillers H."/>
        </authorList>
    </citation>
    <scope>NUCLEOTIDE SEQUENCE [LARGE SCALE GENOMIC DNA]</scope>
</reference>
<feature type="transmembrane region" description="Helical" evidence="6">
    <location>
        <begin position="446"/>
        <end position="467"/>
    </location>
</feature>
<feature type="transmembrane region" description="Helical" evidence="6">
    <location>
        <begin position="397"/>
        <end position="418"/>
    </location>
</feature>
<feature type="transmembrane region" description="Helical" evidence="6">
    <location>
        <begin position="252"/>
        <end position="279"/>
    </location>
</feature>
<feature type="transmembrane region" description="Helical" evidence="6">
    <location>
        <begin position="225"/>
        <end position="246"/>
    </location>
</feature>
<evidence type="ECO:0000313" key="9">
    <source>
        <dbReference type="Proteomes" id="UP000236544"/>
    </source>
</evidence>
<feature type="transmembrane region" description="Helical" evidence="6">
    <location>
        <begin position="512"/>
        <end position="530"/>
    </location>
</feature>
<keyword evidence="3 6" id="KW-0812">Transmembrane</keyword>
<feature type="transmembrane region" description="Helical" evidence="6">
    <location>
        <begin position="75"/>
        <end position="93"/>
    </location>
</feature>
<dbReference type="GO" id="GO:0022857">
    <property type="term" value="F:transmembrane transporter activity"/>
    <property type="evidence" value="ECO:0007669"/>
    <property type="project" value="InterPro"/>
</dbReference>
<feature type="transmembrane region" description="Helical" evidence="6">
    <location>
        <begin position="300"/>
        <end position="326"/>
    </location>
</feature>
<evidence type="ECO:0000256" key="2">
    <source>
        <dbReference type="ARBA" id="ARBA00008335"/>
    </source>
</evidence>
<dbReference type="EMBL" id="LN890560">
    <property type="protein sequence ID" value="CUS20152.1"/>
    <property type="molecule type" value="Genomic_DNA"/>
</dbReference>
<dbReference type="PANTHER" id="PTHR23501:SF198">
    <property type="entry name" value="AZOLE RESISTANCE PROTEIN 1-RELATED"/>
    <property type="match status" value="1"/>
</dbReference>
<evidence type="ECO:0000256" key="3">
    <source>
        <dbReference type="ARBA" id="ARBA00022692"/>
    </source>
</evidence>
<dbReference type="SUPFAM" id="SSF103473">
    <property type="entry name" value="MFS general substrate transporter"/>
    <property type="match status" value="1"/>
</dbReference>
<dbReference type="InterPro" id="IPR020846">
    <property type="entry name" value="MFS_dom"/>
</dbReference>
<evidence type="ECO:0000259" key="7">
    <source>
        <dbReference type="PROSITE" id="PS50850"/>
    </source>
</evidence>
<evidence type="ECO:0000256" key="6">
    <source>
        <dbReference type="SAM" id="Phobius"/>
    </source>
</evidence>
<keyword evidence="9" id="KW-1185">Reference proteome</keyword>
<dbReference type="InterPro" id="IPR036259">
    <property type="entry name" value="MFS_trans_sf"/>
</dbReference>
<evidence type="ECO:0000256" key="1">
    <source>
        <dbReference type="ARBA" id="ARBA00004141"/>
    </source>
</evidence>
<evidence type="ECO:0000256" key="4">
    <source>
        <dbReference type="ARBA" id="ARBA00022989"/>
    </source>
</evidence>
<dbReference type="Gene3D" id="1.20.1250.20">
    <property type="entry name" value="MFS general substrate transporter like domains"/>
    <property type="match status" value="1"/>
</dbReference>
<comment type="subcellular location">
    <subcellularLocation>
        <location evidence="1">Membrane</location>
        <topology evidence="1">Multi-pass membrane protein</topology>
    </subcellularLocation>
</comment>
<dbReference type="OrthoDB" id="10021397at2759"/>
<feature type="domain" description="Major facilitator superfamily (MFS) profile" evidence="7">
    <location>
        <begin position="9"/>
        <end position="536"/>
    </location>
</feature>
<dbReference type="AlphaFoldDB" id="A0A0P1KWK3"/>
<sequence>MRKIAVILCVTSLCVTLFLGALDIVICITLYDTIGQEFNDFANVGWLMAGYNLPNALFMLLWGRIASLVGLKCSLMASIVIFEAGSLMAGAANSMGVLIGARVISGFGGSGIESLVYGVGTSIVEEKHRARVITVLGTAFMLAEGVGPFVGGGLAEHVSWRWCFYINLPIGGLALAALGWGYNPAGRAPGRALAEFWVRARAYPYGVLVQAQFWRRVAALAVFKLDLPGLALSSGGFALVMLALTFGGNQYAWGSATIVCMFVFGAGLLVLFMAYDFVILPHVGTRITGHAPMPLVPWRLAANVAVLTSSLCGFFNCFAFELQSIYLVQYYQLVVNKGPTLASVHLWQMSVPALVSVIGSAVVNERFGVVKPLIVAGVVMGLVGSGLLTLVGSDTSLGQSIGFSLLAGASFGCVYQLSLISSQLQIERCDADFHSRFIEVTSYNTFIKTLGFSFAGIVSTTVFTVSLRSLTESHRGLVPSFSTVEDIIRYRSENFDGRNSLLGKLLAKSVRNVFYCALVCSALSFVFGVFTSKRRTVITKEEEPAEEKLVSTSAASTLC</sequence>
<protein>
    <submittedName>
        <fullName evidence="8">LAQU0S01e00144g1_1</fullName>
    </submittedName>
</protein>